<evidence type="ECO:0000256" key="7">
    <source>
        <dbReference type="ARBA" id="ARBA00022827"/>
    </source>
</evidence>
<dbReference type="PANTHER" id="PTHR42802">
    <property type="entry name" value="MONOOXYGENASE"/>
    <property type="match status" value="1"/>
</dbReference>
<organism evidence="15 16">
    <name type="scientific">Halobacillus andaensis</name>
    <dbReference type="NCBI Taxonomy" id="1176239"/>
    <lineage>
        <taxon>Bacteria</taxon>
        <taxon>Bacillati</taxon>
        <taxon>Bacillota</taxon>
        <taxon>Bacilli</taxon>
        <taxon>Bacillales</taxon>
        <taxon>Bacillaceae</taxon>
        <taxon>Halobacillus</taxon>
    </lineage>
</organism>
<keyword evidence="9" id="KW-0560">Oxidoreductase</keyword>
<evidence type="ECO:0000256" key="3">
    <source>
        <dbReference type="ARBA" id="ARBA00007588"/>
    </source>
</evidence>
<evidence type="ECO:0000256" key="8">
    <source>
        <dbReference type="ARBA" id="ARBA00022857"/>
    </source>
</evidence>
<evidence type="ECO:0000256" key="4">
    <source>
        <dbReference type="ARBA" id="ARBA00013076"/>
    </source>
</evidence>
<gene>
    <name evidence="15" type="ORF">GCM10010954_34070</name>
</gene>
<evidence type="ECO:0000256" key="10">
    <source>
        <dbReference type="ARBA" id="ARBA00029939"/>
    </source>
</evidence>
<evidence type="ECO:0000313" key="15">
    <source>
        <dbReference type="EMBL" id="GGF32074.1"/>
    </source>
</evidence>
<comment type="pathway">
    <text evidence="2">Siderophore biosynthesis.</text>
</comment>
<comment type="catalytic activity">
    <reaction evidence="14">
        <text>L-lysine + NADPH + O2 = N(6)-hydroxy-L-lysine + NADP(+) + H2O</text>
        <dbReference type="Rhea" id="RHEA:23228"/>
        <dbReference type="ChEBI" id="CHEBI:15377"/>
        <dbReference type="ChEBI" id="CHEBI:15379"/>
        <dbReference type="ChEBI" id="CHEBI:32551"/>
        <dbReference type="ChEBI" id="CHEBI:57783"/>
        <dbReference type="ChEBI" id="CHEBI:57820"/>
        <dbReference type="ChEBI" id="CHEBI:58349"/>
        <dbReference type="EC" id="1.14.13.59"/>
    </reaction>
</comment>
<dbReference type="GO" id="GO:0047091">
    <property type="term" value="F:L-lysine 6-monooxygenase (NADPH) activity"/>
    <property type="evidence" value="ECO:0007669"/>
    <property type="project" value="UniProtKB-EC"/>
</dbReference>
<dbReference type="Gene3D" id="3.50.50.60">
    <property type="entry name" value="FAD/NAD(P)-binding domain"/>
    <property type="match status" value="1"/>
</dbReference>
<evidence type="ECO:0000256" key="2">
    <source>
        <dbReference type="ARBA" id="ARBA00004924"/>
    </source>
</evidence>
<dbReference type="Proteomes" id="UP000660110">
    <property type="component" value="Unassembled WGS sequence"/>
</dbReference>
<dbReference type="SUPFAM" id="SSF51905">
    <property type="entry name" value="FAD/NAD(P)-binding domain"/>
    <property type="match status" value="1"/>
</dbReference>
<evidence type="ECO:0000256" key="6">
    <source>
        <dbReference type="ARBA" id="ARBA00022630"/>
    </source>
</evidence>
<keyword evidence="7" id="KW-0274">FAD</keyword>
<accession>A0A917B9Z8</accession>
<sequence>MTQHIYDVIGVGLGPFNLGLAALTEETDEIDGIFFEKQQEFNWHPGMMIQGTTLQVPFFADLVSLADVKSDYSFLNYLQQNGRMYHFYFLEKFHISRKEYNDYCRWVSERLSSCQFGFEVTQVRPIESQGTQIYEVVVRHLSNLREDIYYAKNIAMGIGSVPSIPDHLKGLGDSVFHSSEYMYKKEIVERAESITVVGSGQSAAEIVLDLINQRGTSADIHWYTRSHGFFPMEYSKLGLEHFSPDYTNFFYKLPQEKKDELLRKQDLLYKGISAETIGEIYDALYEGTVGEAVMNVHLQAMSEIKTIEAAEETWKISGQQLVSTDKFERESDIVILGTGYEQAVPHFLSPLSHEIYWDEQGRYEVDENYALKCDLHPSIYVQNGEMHTHGVGAPDLGLGAYRNSVIINSIAGKELYPMQQDYVFQTFGVEKTNRKKGTHVIR</sequence>
<protein>
    <recommendedName>
        <fullName evidence="5">L-lysine N6-monooxygenase MbtG</fullName>
        <ecNumber evidence="4">1.14.13.59</ecNumber>
    </recommendedName>
    <alternativeName>
        <fullName evidence="13">Lysine 6-N-hydroxylase</fullName>
    </alternativeName>
    <alternativeName>
        <fullName evidence="12">Lysine N6-hydroxylase</fullName>
    </alternativeName>
    <alternativeName>
        <fullName evidence="10">Lysine-N-oxygenase</fullName>
    </alternativeName>
    <alternativeName>
        <fullName evidence="11">Mycobactin synthase protein G</fullName>
    </alternativeName>
</protein>
<evidence type="ECO:0000256" key="9">
    <source>
        <dbReference type="ARBA" id="ARBA00023002"/>
    </source>
</evidence>
<dbReference type="InterPro" id="IPR025700">
    <property type="entry name" value="Lys/Orn_oxygenase"/>
</dbReference>
<comment type="similarity">
    <text evidence="3">Belongs to the lysine N(6)-hydroxylase/L-ornithine N(5)-oxygenase family.</text>
</comment>
<reference evidence="15" key="2">
    <citation type="submission" date="2020-09" db="EMBL/GenBank/DDBJ databases">
        <authorList>
            <person name="Sun Q."/>
            <person name="Zhou Y."/>
        </authorList>
    </citation>
    <scope>NUCLEOTIDE SEQUENCE</scope>
    <source>
        <strain evidence="15">CGMCC 1.12153</strain>
    </source>
</reference>
<comment type="caution">
    <text evidence="15">The sequence shown here is derived from an EMBL/GenBank/DDBJ whole genome shotgun (WGS) entry which is preliminary data.</text>
</comment>
<evidence type="ECO:0000256" key="12">
    <source>
        <dbReference type="ARBA" id="ARBA00032493"/>
    </source>
</evidence>
<evidence type="ECO:0000256" key="14">
    <source>
        <dbReference type="ARBA" id="ARBA00048407"/>
    </source>
</evidence>
<dbReference type="Pfam" id="PF13434">
    <property type="entry name" value="Lys_Orn_oxgnase"/>
    <property type="match status" value="1"/>
</dbReference>
<dbReference type="AlphaFoldDB" id="A0A917B9Z8"/>
<keyword evidence="16" id="KW-1185">Reference proteome</keyword>
<dbReference type="RefSeq" id="WP_188378707.1">
    <property type="nucleotide sequence ID" value="NZ_BMEL01000004.1"/>
</dbReference>
<evidence type="ECO:0000313" key="16">
    <source>
        <dbReference type="Proteomes" id="UP000660110"/>
    </source>
</evidence>
<keyword evidence="8" id="KW-0521">NADP</keyword>
<dbReference type="EMBL" id="BMEL01000004">
    <property type="protein sequence ID" value="GGF32074.1"/>
    <property type="molecule type" value="Genomic_DNA"/>
</dbReference>
<proteinExistence type="inferred from homology"/>
<comment type="cofactor">
    <cofactor evidence="1">
        <name>FAD</name>
        <dbReference type="ChEBI" id="CHEBI:57692"/>
    </cofactor>
</comment>
<dbReference type="PANTHER" id="PTHR42802:SF1">
    <property type="entry name" value="L-ORNITHINE N(5)-MONOOXYGENASE"/>
    <property type="match status" value="1"/>
</dbReference>
<name>A0A917B9Z8_HALAA</name>
<evidence type="ECO:0000256" key="5">
    <source>
        <dbReference type="ARBA" id="ARBA00016406"/>
    </source>
</evidence>
<reference evidence="15" key="1">
    <citation type="journal article" date="2014" name="Int. J. Syst. Evol. Microbiol.">
        <title>Complete genome sequence of Corynebacterium casei LMG S-19264T (=DSM 44701T), isolated from a smear-ripened cheese.</title>
        <authorList>
            <consortium name="US DOE Joint Genome Institute (JGI-PGF)"/>
            <person name="Walter F."/>
            <person name="Albersmeier A."/>
            <person name="Kalinowski J."/>
            <person name="Ruckert C."/>
        </authorList>
    </citation>
    <scope>NUCLEOTIDE SEQUENCE</scope>
    <source>
        <strain evidence="15">CGMCC 1.12153</strain>
    </source>
</reference>
<evidence type="ECO:0000256" key="13">
    <source>
        <dbReference type="ARBA" id="ARBA00032738"/>
    </source>
</evidence>
<dbReference type="EC" id="1.14.13.59" evidence="4"/>
<dbReference type="InterPro" id="IPR036188">
    <property type="entry name" value="FAD/NAD-bd_sf"/>
</dbReference>
<keyword evidence="6" id="KW-0285">Flavoprotein</keyword>
<evidence type="ECO:0000256" key="11">
    <source>
        <dbReference type="ARBA" id="ARBA00031158"/>
    </source>
</evidence>
<evidence type="ECO:0000256" key="1">
    <source>
        <dbReference type="ARBA" id="ARBA00001974"/>
    </source>
</evidence>